<accession>A0A2D1GR50</accession>
<sequence>MTMKRSPGYFKRVVKELTERENIIHQKVLKYINDNPNISYKEARQIVTKEIIK</sequence>
<gene>
    <name evidence="1" type="ORF">SL2_232</name>
</gene>
<protein>
    <submittedName>
        <fullName evidence="1">Uncharacterized protein</fullName>
    </submittedName>
</protein>
<evidence type="ECO:0000313" key="2">
    <source>
        <dbReference type="Proteomes" id="UP000242032"/>
    </source>
</evidence>
<organism evidence="1 2">
    <name type="scientific">Pseudomonas phage SL2</name>
    <dbReference type="NCBI Taxonomy" id="2041345"/>
    <lineage>
        <taxon>Viruses</taxon>
        <taxon>Duplodnaviria</taxon>
        <taxon>Heunggongvirae</taxon>
        <taxon>Uroviricota</taxon>
        <taxon>Caudoviricetes</taxon>
        <taxon>Chimalliviridae</taxon>
        <taxon>Phikzvirus</taxon>
        <taxon>Phikzvirus SL2</taxon>
    </lineage>
</organism>
<evidence type="ECO:0000313" key="1">
    <source>
        <dbReference type="EMBL" id="ATN94809.1"/>
    </source>
</evidence>
<dbReference type="Proteomes" id="UP000242032">
    <property type="component" value="Segment"/>
</dbReference>
<dbReference type="EMBL" id="MF805716">
    <property type="protein sequence ID" value="ATN94809.1"/>
    <property type="molecule type" value="Genomic_DNA"/>
</dbReference>
<reference evidence="1 2" key="1">
    <citation type="journal article" date="2017" name="Viruses">
        <title>Differential Effect of Newly Isolated Phages Belonging to PB1-Like, phiKZ-Like and LUZ24-Like Viruses against Multi-Drug Resistant Pseudomonas aeruginosa under Varying Growth Conditions.</title>
        <authorList>
            <person name="Latz S."/>
            <person name="Kruttgen A."/>
            <person name="Hafner H."/>
            <person name="Buhl E.M."/>
            <person name="Ritter K."/>
            <person name="Horz H.P."/>
        </authorList>
    </citation>
    <scope>NUCLEOTIDE SEQUENCE [LARGE SCALE GENOMIC DNA]</scope>
</reference>
<name>A0A2D1GR50_9CAUD</name>
<proteinExistence type="predicted"/>
<keyword evidence="2" id="KW-1185">Reference proteome</keyword>